<dbReference type="Proteomes" id="UP000054359">
    <property type="component" value="Unassembled WGS sequence"/>
</dbReference>
<reference evidence="4 5" key="1">
    <citation type="submission" date="2013-11" db="EMBL/GenBank/DDBJ databases">
        <title>Genome sequencing of Stegodyphus mimosarum.</title>
        <authorList>
            <person name="Bechsgaard J."/>
        </authorList>
    </citation>
    <scope>NUCLEOTIDE SEQUENCE [LARGE SCALE GENOMIC DNA]</scope>
</reference>
<evidence type="ECO:0000313" key="5">
    <source>
        <dbReference type="Proteomes" id="UP000054359"/>
    </source>
</evidence>
<dbReference type="PROSITE" id="PS50102">
    <property type="entry name" value="RRM"/>
    <property type="match status" value="1"/>
</dbReference>
<evidence type="ECO:0000256" key="2">
    <source>
        <dbReference type="SAM" id="Coils"/>
    </source>
</evidence>
<dbReference type="EMBL" id="KK121852">
    <property type="protein sequence ID" value="KFM81416.1"/>
    <property type="molecule type" value="Genomic_DNA"/>
</dbReference>
<feature type="domain" description="RRM" evidence="3">
    <location>
        <begin position="8"/>
        <end position="117"/>
    </location>
</feature>
<organism evidence="4 5">
    <name type="scientific">Stegodyphus mimosarum</name>
    <name type="common">African social velvet spider</name>
    <dbReference type="NCBI Taxonomy" id="407821"/>
    <lineage>
        <taxon>Eukaryota</taxon>
        <taxon>Metazoa</taxon>
        <taxon>Ecdysozoa</taxon>
        <taxon>Arthropoda</taxon>
        <taxon>Chelicerata</taxon>
        <taxon>Arachnida</taxon>
        <taxon>Araneae</taxon>
        <taxon>Araneomorphae</taxon>
        <taxon>Entelegynae</taxon>
        <taxon>Eresoidea</taxon>
        <taxon>Eresidae</taxon>
        <taxon>Stegodyphus</taxon>
    </lineage>
</organism>
<feature type="non-terminal residue" evidence="4">
    <location>
        <position position="288"/>
    </location>
</feature>
<name>A0A087UVM7_STEMI</name>
<accession>A0A087UVM7</accession>
<dbReference type="STRING" id="407821.A0A087UVM7"/>
<evidence type="ECO:0000256" key="1">
    <source>
        <dbReference type="PROSITE-ProRule" id="PRU00176"/>
    </source>
</evidence>
<protein>
    <submittedName>
        <fullName evidence="4">A-kinase anchor protein 17A</fullName>
    </submittedName>
</protein>
<dbReference type="OMA" id="PANHETE"/>
<dbReference type="PANTHER" id="PTHR12484">
    <property type="entry name" value="B-LYMPHOCYTE ANTIGEN-RELATED"/>
    <property type="match status" value="1"/>
</dbReference>
<gene>
    <name evidence="4" type="ORF">X975_15975</name>
</gene>
<evidence type="ECO:0000313" key="4">
    <source>
        <dbReference type="EMBL" id="KFM81416.1"/>
    </source>
</evidence>
<keyword evidence="2" id="KW-0175">Coiled coil</keyword>
<keyword evidence="1" id="KW-0694">RNA-binding</keyword>
<evidence type="ECO:0000259" key="3">
    <source>
        <dbReference type="PROSITE" id="PS50102"/>
    </source>
</evidence>
<dbReference type="InterPro" id="IPR000504">
    <property type="entry name" value="RRM_dom"/>
</dbReference>
<dbReference type="GO" id="GO:0003723">
    <property type="term" value="F:RNA binding"/>
    <property type="evidence" value="ECO:0007669"/>
    <property type="project" value="UniProtKB-UniRule"/>
</dbReference>
<dbReference type="AlphaFoldDB" id="A0A087UVM7"/>
<dbReference type="OrthoDB" id="1918237at2759"/>
<feature type="coiled-coil region" evidence="2">
    <location>
        <begin position="162"/>
        <end position="270"/>
    </location>
</feature>
<dbReference type="PANTHER" id="PTHR12484:SF4">
    <property type="entry name" value="A-KINASE ANCHOR PROTEIN 17A"/>
    <property type="match status" value="1"/>
</dbReference>
<dbReference type="InterPro" id="IPR056852">
    <property type="entry name" value="AK17A/B"/>
</dbReference>
<dbReference type="Pfam" id="PF25015">
    <property type="entry name" value="RBD_AKAP-17A"/>
    <property type="match status" value="1"/>
</dbReference>
<sequence length="288" mass="33849">MKPGERPDTVYLQELPVRWFAETGKPMKPSERLLQKAFATYGRIRRLEIPANHETEERTFGKTSSLHRDLLFEAYIQYEEYVEFAMAMDSLRGKKLLYKDADGKVYSADIKVDFDRTNYLSERCIKKREAEAKKANTVCVSQLPNVAENVSLANVQNVQYPIESSKIQKEDIQQNLVEQKEVENEAKLLLKELLHRAEVTERKKEMEKKMKLEKSALKQLEIKTQKKEEIKLKEEKKTREKLIQKEIILKEKLLRNLKAKEEEKIIETREKLRKELAGRRVLKSVLAN</sequence>
<keyword evidence="5" id="KW-1185">Reference proteome</keyword>
<proteinExistence type="predicted"/>
<dbReference type="GO" id="GO:0016301">
    <property type="term" value="F:kinase activity"/>
    <property type="evidence" value="ECO:0007669"/>
    <property type="project" value="UniProtKB-KW"/>
</dbReference>
<keyword evidence="4" id="KW-0808">Transferase</keyword>
<keyword evidence="4" id="KW-0418">Kinase</keyword>